<proteinExistence type="predicted"/>
<keyword evidence="2" id="KW-1185">Reference proteome</keyword>
<comment type="caution">
    <text evidence="1">The sequence shown here is derived from an EMBL/GenBank/DDBJ whole genome shotgun (WGS) entry which is preliminary data.</text>
</comment>
<dbReference type="Proteomes" id="UP001357485">
    <property type="component" value="Unassembled WGS sequence"/>
</dbReference>
<name>A0ABR0ISW2_9PEZI</name>
<organism evidence="1 2">
    <name type="scientific">Cryomyces antarcticus</name>
    <dbReference type="NCBI Taxonomy" id="329879"/>
    <lineage>
        <taxon>Eukaryota</taxon>
        <taxon>Fungi</taxon>
        <taxon>Dikarya</taxon>
        <taxon>Ascomycota</taxon>
        <taxon>Pezizomycotina</taxon>
        <taxon>Dothideomycetes</taxon>
        <taxon>Dothideomycetes incertae sedis</taxon>
        <taxon>Cryomyces</taxon>
    </lineage>
</organism>
<sequence>MSTGPAETLDADEVDDAASWHTADSSSSILDGIDFISFRCRSGTTPGRLVVYSSGIRFVRSFPSKQLWRRSFLELVEMRKISGSAVAKLINRELLEFKFTDGTTASVEAMKQRDEAFNTIIGF</sequence>
<evidence type="ECO:0000313" key="2">
    <source>
        <dbReference type="Proteomes" id="UP001357485"/>
    </source>
</evidence>
<gene>
    <name evidence="1" type="ORF">LTR16_012465</name>
</gene>
<feature type="non-terminal residue" evidence="1">
    <location>
        <position position="123"/>
    </location>
</feature>
<dbReference type="EMBL" id="JAVRRA010029127">
    <property type="protein sequence ID" value="KAK5021903.1"/>
    <property type="molecule type" value="Genomic_DNA"/>
</dbReference>
<reference evidence="1 2" key="1">
    <citation type="submission" date="2023-08" db="EMBL/GenBank/DDBJ databases">
        <title>Black Yeasts Isolated from many extreme environments.</title>
        <authorList>
            <person name="Coleine C."/>
            <person name="Stajich J.E."/>
            <person name="Selbmann L."/>
        </authorList>
    </citation>
    <scope>NUCLEOTIDE SEQUENCE [LARGE SCALE GENOMIC DNA]</scope>
    <source>
        <strain evidence="1 2">CCFEE 536</strain>
    </source>
</reference>
<accession>A0ABR0ISW2</accession>
<evidence type="ECO:0000313" key="1">
    <source>
        <dbReference type="EMBL" id="KAK5021903.1"/>
    </source>
</evidence>
<protein>
    <submittedName>
        <fullName evidence="1">Uncharacterized protein</fullName>
    </submittedName>
</protein>